<sequence length="437" mass="45337">MTETVSKDREARRRSPARIVLAGAAGNFVEWFDFTLYGFSAAVIAATFFPADQASAALLGTFAIYGVAFVARPLGAVVFGRIGDRLGRRTALTASVLLMGAATAAIGLLPGWASIGVAAPALLLVCRLLQGFSAGGEYTGAMTFSAEHAPPGRRALWMGLVVGSTMLGVTGATLTVVLFQAVAGDAFAAGGWRWTFVIGGLLSLVALVLRLGVDETPVFTELREDEPKPGRSFGYLLRTYWRSLLVLLCYFGVTGVVTHMFLGYMPTYLGQAAGVSSSAALTIITVLTLFAAVGGPVFGAVGDRIGRRPLVRAGAIGAVVLTVPAYLLIGTRSMPAIVLAMFALLLVVSLLGAGAMAVLEMLPADVRFSGVALPYNVAYAVFAGTAPLVSQLLVDTSGSLLAPAFYATALALLGLPVILRAIPETRGIDLRTGVATS</sequence>
<dbReference type="InterPro" id="IPR005829">
    <property type="entry name" value="Sugar_transporter_CS"/>
</dbReference>
<accession>A0A543CXC4</accession>
<feature type="transmembrane region" description="Helical" evidence="9">
    <location>
        <begin position="91"/>
        <end position="109"/>
    </location>
</feature>
<keyword evidence="5 9" id="KW-0812">Transmembrane</keyword>
<feature type="transmembrane region" description="Helical" evidence="9">
    <location>
        <begin position="335"/>
        <end position="359"/>
    </location>
</feature>
<evidence type="ECO:0000256" key="7">
    <source>
        <dbReference type="ARBA" id="ARBA00022989"/>
    </source>
</evidence>
<reference evidence="11 12" key="1">
    <citation type="submission" date="2019-06" db="EMBL/GenBank/DDBJ databases">
        <title>Sequencing the genomes of 1000 actinobacteria strains.</title>
        <authorList>
            <person name="Klenk H.-P."/>
        </authorList>
    </citation>
    <scope>NUCLEOTIDE SEQUENCE [LARGE SCALE GENOMIC DNA]</scope>
    <source>
        <strain evidence="11 12">DSM 45301</strain>
    </source>
</reference>
<dbReference type="InterPro" id="IPR051084">
    <property type="entry name" value="H+-coupled_symporters"/>
</dbReference>
<keyword evidence="7 9" id="KW-1133">Transmembrane helix</keyword>
<dbReference type="EMBL" id="VFPA01000008">
    <property type="protein sequence ID" value="TQM01763.1"/>
    <property type="molecule type" value="Genomic_DNA"/>
</dbReference>
<keyword evidence="4" id="KW-1003">Cell membrane</keyword>
<comment type="similarity">
    <text evidence="2">Belongs to the major facilitator superfamily. Metabolite:H+ Symporter (MHS) family (TC 2.A.1.6) family.</text>
</comment>
<evidence type="ECO:0000256" key="5">
    <source>
        <dbReference type="ARBA" id="ARBA00022692"/>
    </source>
</evidence>
<keyword evidence="12" id="KW-1185">Reference proteome</keyword>
<feature type="transmembrane region" description="Helical" evidence="9">
    <location>
        <begin position="55"/>
        <end position="79"/>
    </location>
</feature>
<feature type="transmembrane region" description="Helical" evidence="9">
    <location>
        <begin position="310"/>
        <end position="329"/>
    </location>
</feature>
<dbReference type="AlphaFoldDB" id="A0A543CXC4"/>
<keyword evidence="8 9" id="KW-0472">Membrane</keyword>
<evidence type="ECO:0000259" key="10">
    <source>
        <dbReference type="PROSITE" id="PS50850"/>
    </source>
</evidence>
<feature type="transmembrane region" description="Helical" evidence="9">
    <location>
        <begin position="244"/>
        <end position="265"/>
    </location>
</feature>
<evidence type="ECO:0000256" key="4">
    <source>
        <dbReference type="ARBA" id="ARBA00022475"/>
    </source>
</evidence>
<evidence type="ECO:0000313" key="11">
    <source>
        <dbReference type="EMBL" id="TQM01763.1"/>
    </source>
</evidence>
<dbReference type="PANTHER" id="PTHR43528">
    <property type="entry name" value="ALPHA-KETOGLUTARATE PERMEASE"/>
    <property type="match status" value="1"/>
</dbReference>
<dbReference type="PROSITE" id="PS50850">
    <property type="entry name" value="MFS"/>
    <property type="match status" value="1"/>
</dbReference>
<feature type="transmembrane region" description="Helical" evidence="9">
    <location>
        <begin position="371"/>
        <end position="394"/>
    </location>
</feature>
<dbReference type="GO" id="GO:0005886">
    <property type="term" value="C:plasma membrane"/>
    <property type="evidence" value="ECO:0007669"/>
    <property type="project" value="UniProtKB-SubCell"/>
</dbReference>
<evidence type="ECO:0000256" key="2">
    <source>
        <dbReference type="ARBA" id="ARBA00008240"/>
    </source>
</evidence>
<feature type="domain" description="Major facilitator superfamily (MFS) profile" evidence="10">
    <location>
        <begin position="19"/>
        <end position="426"/>
    </location>
</feature>
<evidence type="ECO:0000256" key="8">
    <source>
        <dbReference type="ARBA" id="ARBA00023136"/>
    </source>
</evidence>
<evidence type="ECO:0000256" key="6">
    <source>
        <dbReference type="ARBA" id="ARBA00022847"/>
    </source>
</evidence>
<evidence type="ECO:0000313" key="12">
    <source>
        <dbReference type="Proteomes" id="UP000315677"/>
    </source>
</evidence>
<feature type="transmembrane region" description="Helical" evidence="9">
    <location>
        <begin position="115"/>
        <end position="134"/>
    </location>
</feature>
<gene>
    <name evidence="11" type="ORF">FB558_8277</name>
</gene>
<dbReference type="Pfam" id="PF07690">
    <property type="entry name" value="MFS_1"/>
    <property type="match status" value="1"/>
</dbReference>
<dbReference type="InterPro" id="IPR036259">
    <property type="entry name" value="MFS_trans_sf"/>
</dbReference>
<dbReference type="RefSeq" id="WP_211367209.1">
    <property type="nucleotide sequence ID" value="NZ_VFPA01000008.1"/>
</dbReference>
<dbReference type="InterPro" id="IPR011701">
    <property type="entry name" value="MFS"/>
</dbReference>
<dbReference type="PANTHER" id="PTHR43528:SF1">
    <property type="entry name" value="ALPHA-KETOGLUTARATE PERMEASE"/>
    <property type="match status" value="1"/>
</dbReference>
<evidence type="ECO:0000256" key="9">
    <source>
        <dbReference type="SAM" id="Phobius"/>
    </source>
</evidence>
<dbReference type="PROSITE" id="PS00217">
    <property type="entry name" value="SUGAR_TRANSPORT_2"/>
    <property type="match status" value="1"/>
</dbReference>
<comment type="caution">
    <text evidence="11">The sequence shown here is derived from an EMBL/GenBank/DDBJ whole genome shotgun (WGS) entry which is preliminary data.</text>
</comment>
<name>A0A543CXC4_9PSEU</name>
<dbReference type="InterPro" id="IPR020846">
    <property type="entry name" value="MFS_dom"/>
</dbReference>
<dbReference type="GO" id="GO:0015293">
    <property type="term" value="F:symporter activity"/>
    <property type="evidence" value="ECO:0007669"/>
    <property type="project" value="UniProtKB-KW"/>
</dbReference>
<dbReference type="Proteomes" id="UP000315677">
    <property type="component" value="Unassembled WGS sequence"/>
</dbReference>
<dbReference type="SUPFAM" id="SSF103473">
    <property type="entry name" value="MFS general substrate transporter"/>
    <property type="match status" value="1"/>
</dbReference>
<evidence type="ECO:0000256" key="3">
    <source>
        <dbReference type="ARBA" id="ARBA00022448"/>
    </source>
</evidence>
<feature type="transmembrane region" description="Helical" evidence="9">
    <location>
        <begin position="194"/>
        <end position="213"/>
    </location>
</feature>
<proteinExistence type="inferred from homology"/>
<organism evidence="11 12">
    <name type="scientific">Pseudonocardia kunmingensis</name>
    <dbReference type="NCBI Taxonomy" id="630975"/>
    <lineage>
        <taxon>Bacteria</taxon>
        <taxon>Bacillati</taxon>
        <taxon>Actinomycetota</taxon>
        <taxon>Actinomycetes</taxon>
        <taxon>Pseudonocardiales</taxon>
        <taxon>Pseudonocardiaceae</taxon>
        <taxon>Pseudonocardia</taxon>
    </lineage>
</organism>
<feature type="transmembrane region" description="Helical" evidence="9">
    <location>
        <begin position="277"/>
        <end position="298"/>
    </location>
</feature>
<keyword evidence="6" id="KW-0769">Symport</keyword>
<feature type="transmembrane region" description="Helical" evidence="9">
    <location>
        <begin position="155"/>
        <end position="182"/>
    </location>
</feature>
<comment type="subcellular location">
    <subcellularLocation>
        <location evidence="1">Cell membrane</location>
        <topology evidence="1">Multi-pass membrane protein</topology>
    </subcellularLocation>
</comment>
<feature type="transmembrane region" description="Helical" evidence="9">
    <location>
        <begin position="400"/>
        <end position="422"/>
    </location>
</feature>
<keyword evidence="3" id="KW-0813">Transport</keyword>
<dbReference type="Gene3D" id="1.20.1250.20">
    <property type="entry name" value="MFS general substrate transporter like domains"/>
    <property type="match status" value="2"/>
</dbReference>
<evidence type="ECO:0000256" key="1">
    <source>
        <dbReference type="ARBA" id="ARBA00004651"/>
    </source>
</evidence>
<feature type="transmembrane region" description="Helical" evidence="9">
    <location>
        <begin position="20"/>
        <end position="49"/>
    </location>
</feature>
<protein>
    <submittedName>
        <fullName evidence="11">MHS family proline/betaine transporter-like MFS transporter</fullName>
    </submittedName>
</protein>